<keyword evidence="4 10" id="KW-0812">Transmembrane</keyword>
<keyword evidence="6 10" id="KW-1133">Transmembrane helix</keyword>
<evidence type="ECO:0000256" key="7">
    <source>
        <dbReference type="ARBA" id="ARBA00023027"/>
    </source>
</evidence>
<evidence type="ECO:0000256" key="10">
    <source>
        <dbReference type="SAM" id="Phobius"/>
    </source>
</evidence>
<evidence type="ECO:0000313" key="11">
    <source>
        <dbReference type="EMBL" id="QDO71950.1"/>
    </source>
</evidence>
<evidence type="ECO:0000256" key="4">
    <source>
        <dbReference type="ARBA" id="ARBA00022692"/>
    </source>
</evidence>
<dbReference type="Gene3D" id="1.10.287.3510">
    <property type="match status" value="1"/>
</dbReference>
<feature type="transmembrane region" description="Helical" evidence="10">
    <location>
        <begin position="51"/>
        <end position="74"/>
    </location>
</feature>
<dbReference type="GO" id="GO:0016020">
    <property type="term" value="C:membrane"/>
    <property type="evidence" value="ECO:0007669"/>
    <property type="project" value="UniProtKB-SubCell"/>
</dbReference>
<sequence>MIICGVMVYFVGLGVVLRQKVHLIGVFVGLEFMSLGILFAAGLFLNNVVCLIFLVLCFAVCEASISLALIVMMVRLCGNDLVSNLVCDKS</sequence>
<keyword evidence="8 10" id="KW-0472">Membrane</keyword>
<dbReference type="EMBL" id="MK721549">
    <property type="protein sequence ID" value="QDO71950.1"/>
    <property type="molecule type" value="Genomic_DNA"/>
</dbReference>
<dbReference type="InterPro" id="IPR039428">
    <property type="entry name" value="NUOK/Mnh_C1-like"/>
</dbReference>
<evidence type="ECO:0000256" key="1">
    <source>
        <dbReference type="ARBA" id="ARBA00004141"/>
    </source>
</evidence>
<proteinExistence type="inferred from homology"/>
<geneLocation type="mitochondrion" evidence="11"/>
<feature type="transmembrane region" description="Helical" evidence="10">
    <location>
        <begin position="21"/>
        <end position="45"/>
    </location>
</feature>
<evidence type="ECO:0000256" key="8">
    <source>
        <dbReference type="ARBA" id="ARBA00023136"/>
    </source>
</evidence>
<evidence type="ECO:0000256" key="2">
    <source>
        <dbReference type="ARBA" id="ARBA00010519"/>
    </source>
</evidence>
<comment type="subcellular location">
    <subcellularLocation>
        <location evidence="1">Membrane</location>
        <topology evidence="1">Multi-pass membrane protein</topology>
    </subcellularLocation>
</comment>
<evidence type="ECO:0000256" key="9">
    <source>
        <dbReference type="ARBA" id="ARBA00031586"/>
    </source>
</evidence>
<name>A0A516EZM0_9BIVA</name>
<organism evidence="11">
    <name type="scientific">Septifer bilocularis</name>
    <dbReference type="NCBI Taxonomy" id="102393"/>
    <lineage>
        <taxon>Eukaryota</taxon>
        <taxon>Metazoa</taxon>
        <taxon>Spiralia</taxon>
        <taxon>Lophotrochozoa</taxon>
        <taxon>Mollusca</taxon>
        <taxon>Bivalvia</taxon>
        <taxon>Autobranchia</taxon>
        <taxon>Pteriomorphia</taxon>
        <taxon>Mytilida</taxon>
        <taxon>Mytiloidea</taxon>
        <taxon>Mytilidae</taxon>
        <taxon>Mytilinae</taxon>
        <taxon>Septifer</taxon>
    </lineage>
</organism>
<reference evidence="11" key="1">
    <citation type="journal article" date="2019" name="Mol. Phylogenet. Evol.">
        <title>A mitochondrial genome phylogeny of Mytilidae (Bivalvia: Mytilida).</title>
        <authorList>
            <person name="Lee Y."/>
            <person name="Kwak H."/>
            <person name="Shin J."/>
            <person name="Kim S.C."/>
            <person name="Kim T."/>
            <person name="Park J.K."/>
        </authorList>
    </citation>
    <scope>NUCLEOTIDE SEQUENCE</scope>
</reference>
<evidence type="ECO:0000256" key="3">
    <source>
        <dbReference type="ARBA" id="ARBA00016612"/>
    </source>
</evidence>
<evidence type="ECO:0000256" key="6">
    <source>
        <dbReference type="ARBA" id="ARBA00022989"/>
    </source>
</evidence>
<keyword evidence="11" id="KW-0496">Mitochondrion</keyword>
<evidence type="ECO:0000256" key="5">
    <source>
        <dbReference type="ARBA" id="ARBA00022967"/>
    </source>
</evidence>
<protein>
    <recommendedName>
        <fullName evidence="3">NADH-ubiquinone oxidoreductase chain 4L</fullName>
    </recommendedName>
    <alternativeName>
        <fullName evidence="9">NADH dehydrogenase subunit 4L</fullName>
    </alternativeName>
</protein>
<gene>
    <name evidence="11" type="primary">nad4L</name>
</gene>
<dbReference type="Pfam" id="PF00420">
    <property type="entry name" value="Oxidored_q2"/>
    <property type="match status" value="1"/>
</dbReference>
<dbReference type="AlphaFoldDB" id="A0A516EZM0"/>
<keyword evidence="5" id="KW-1278">Translocase</keyword>
<accession>A0A516EZM0</accession>
<comment type="similarity">
    <text evidence="2">Belongs to the complex I subunit 4L family.</text>
</comment>
<keyword evidence="7" id="KW-0520">NAD</keyword>